<dbReference type="InterPro" id="IPR013087">
    <property type="entry name" value="Znf_C2H2_type"/>
</dbReference>
<dbReference type="Gene3D" id="3.30.160.60">
    <property type="entry name" value="Classic Zinc Finger"/>
    <property type="match status" value="2"/>
</dbReference>
<dbReference type="GO" id="GO:0035098">
    <property type="term" value="C:ESC/E(Z) complex"/>
    <property type="evidence" value="ECO:0007669"/>
    <property type="project" value="TreeGrafter"/>
</dbReference>
<evidence type="ECO:0000256" key="4">
    <source>
        <dbReference type="ARBA" id="ARBA00022737"/>
    </source>
</evidence>
<dbReference type="GO" id="GO:0008270">
    <property type="term" value="F:zinc ion binding"/>
    <property type="evidence" value="ECO:0007669"/>
    <property type="project" value="UniProtKB-KW"/>
</dbReference>
<dbReference type="InterPro" id="IPR052130">
    <property type="entry name" value="AEBP2/jing_C2H2-ZnF"/>
</dbReference>
<accession>A0A7R9KZ63</accession>
<dbReference type="PROSITE" id="PS00028">
    <property type="entry name" value="ZINC_FINGER_C2H2_1"/>
    <property type="match status" value="1"/>
</dbReference>
<dbReference type="AlphaFoldDB" id="A0A7R9KZ63"/>
<dbReference type="GO" id="GO:0006357">
    <property type="term" value="P:regulation of transcription by RNA polymerase II"/>
    <property type="evidence" value="ECO:0007669"/>
    <property type="project" value="TreeGrafter"/>
</dbReference>
<evidence type="ECO:0000313" key="16">
    <source>
        <dbReference type="Proteomes" id="UP000759131"/>
    </source>
</evidence>
<keyword evidence="2" id="KW-0678">Repressor</keyword>
<keyword evidence="5 12" id="KW-0863">Zinc-finger</keyword>
<evidence type="ECO:0000256" key="1">
    <source>
        <dbReference type="ARBA" id="ARBA00004123"/>
    </source>
</evidence>
<dbReference type="Proteomes" id="UP000759131">
    <property type="component" value="Unassembled WGS sequence"/>
</dbReference>
<dbReference type="Pfam" id="PF26014">
    <property type="entry name" value="SH3_AEBP2_C"/>
    <property type="match status" value="1"/>
</dbReference>
<gene>
    <name evidence="15" type="ORF">OSB1V03_LOCUS12249</name>
</gene>
<sequence length="441" mass="49482">MGGMTPLINALFKQVNQKLLVKEVVKSELSQLSLIDIEIEIEVQSNSDANSNADNNDNNDSNNESNNETTSNTDSTADSTSSGADSNVSKYCCKWTHCDWPGAYDDLVDHIREIHVELQPYHQQRHNWTNGPNGANTTTTANQCKQTDSTATNGLKKVDSHQQYVCLWEGCKVYGKGSLSRNWLERHVLEQHSGPRPFKCIVEGCGHRFKQQSMLERHVNSHFKPCHDYSNSNCSSDVTNSCPNGCCPANSVLNPCLQSMQGLSPFELHLQQTSRDPMSALRCKSMSTDSNSCQHFCGAVNGTNGTPNKILKRKKSATKLKKKCFYVKCSEDYFDECVMEHVRYGLIQLNHKTGLDISGNSTVTFNSQVIARRESDNGEVNVLLKWYPNNILPDVWVPEKEVEESKTKSVPVWTIPPESLAKLIEESNGFESKPKIKQRRK</sequence>
<evidence type="ECO:0000256" key="10">
    <source>
        <dbReference type="ARBA" id="ARBA00023242"/>
    </source>
</evidence>
<evidence type="ECO:0000256" key="7">
    <source>
        <dbReference type="ARBA" id="ARBA00022853"/>
    </source>
</evidence>
<dbReference type="EMBL" id="OC864630">
    <property type="protein sequence ID" value="CAD7631840.1"/>
    <property type="molecule type" value="Genomic_DNA"/>
</dbReference>
<evidence type="ECO:0000256" key="12">
    <source>
        <dbReference type="PROSITE-ProRule" id="PRU00042"/>
    </source>
</evidence>
<protein>
    <recommendedName>
        <fullName evidence="14">C2H2-type domain-containing protein</fullName>
    </recommendedName>
</protein>
<keyword evidence="8" id="KW-0805">Transcription regulation</keyword>
<dbReference type="EMBL" id="CAJPIZ010010055">
    <property type="protein sequence ID" value="CAG2112270.1"/>
    <property type="molecule type" value="Genomic_DNA"/>
</dbReference>
<dbReference type="SMART" id="SM00355">
    <property type="entry name" value="ZnF_C2H2"/>
    <property type="match status" value="3"/>
</dbReference>
<keyword evidence="10" id="KW-0539">Nucleus</keyword>
<keyword evidence="4" id="KW-0677">Repeat</keyword>
<evidence type="ECO:0000256" key="2">
    <source>
        <dbReference type="ARBA" id="ARBA00022491"/>
    </source>
</evidence>
<dbReference type="SUPFAM" id="SSF57667">
    <property type="entry name" value="beta-beta-alpha zinc fingers"/>
    <property type="match status" value="1"/>
</dbReference>
<evidence type="ECO:0000256" key="11">
    <source>
        <dbReference type="ARBA" id="ARBA00037930"/>
    </source>
</evidence>
<evidence type="ECO:0000313" key="15">
    <source>
        <dbReference type="EMBL" id="CAD7631840.1"/>
    </source>
</evidence>
<keyword evidence="9" id="KW-0804">Transcription</keyword>
<evidence type="ECO:0000256" key="9">
    <source>
        <dbReference type="ARBA" id="ARBA00023163"/>
    </source>
</evidence>
<evidence type="ECO:0000256" key="6">
    <source>
        <dbReference type="ARBA" id="ARBA00022833"/>
    </source>
</evidence>
<keyword evidence="6" id="KW-0862">Zinc</keyword>
<evidence type="ECO:0000256" key="8">
    <source>
        <dbReference type="ARBA" id="ARBA00023015"/>
    </source>
</evidence>
<evidence type="ECO:0000256" key="3">
    <source>
        <dbReference type="ARBA" id="ARBA00022723"/>
    </source>
</evidence>
<name>A0A7R9KZ63_9ACAR</name>
<keyword evidence="7" id="KW-0156">Chromatin regulator</keyword>
<organism evidence="15">
    <name type="scientific">Medioppia subpectinata</name>
    <dbReference type="NCBI Taxonomy" id="1979941"/>
    <lineage>
        <taxon>Eukaryota</taxon>
        <taxon>Metazoa</taxon>
        <taxon>Ecdysozoa</taxon>
        <taxon>Arthropoda</taxon>
        <taxon>Chelicerata</taxon>
        <taxon>Arachnida</taxon>
        <taxon>Acari</taxon>
        <taxon>Acariformes</taxon>
        <taxon>Sarcoptiformes</taxon>
        <taxon>Oribatida</taxon>
        <taxon>Brachypylina</taxon>
        <taxon>Oppioidea</taxon>
        <taxon>Oppiidae</taxon>
        <taxon>Medioppia</taxon>
    </lineage>
</organism>
<dbReference type="GO" id="GO:0006325">
    <property type="term" value="P:chromatin organization"/>
    <property type="evidence" value="ECO:0007669"/>
    <property type="project" value="UniProtKB-KW"/>
</dbReference>
<dbReference type="PANTHER" id="PTHR46541">
    <property type="entry name" value="ZINC FINGER PROTEIN AEBP2"/>
    <property type="match status" value="1"/>
</dbReference>
<keyword evidence="16" id="KW-1185">Reference proteome</keyword>
<evidence type="ECO:0000256" key="5">
    <source>
        <dbReference type="ARBA" id="ARBA00022771"/>
    </source>
</evidence>
<reference evidence="15" key="1">
    <citation type="submission" date="2020-11" db="EMBL/GenBank/DDBJ databases">
        <authorList>
            <person name="Tran Van P."/>
        </authorList>
    </citation>
    <scope>NUCLEOTIDE SEQUENCE</scope>
</reference>
<proteinExistence type="inferred from homology"/>
<dbReference type="InterPro" id="IPR036236">
    <property type="entry name" value="Znf_C2H2_sf"/>
</dbReference>
<comment type="similarity">
    <text evidence="11">Belongs to the AEBP2/jing C2H2-type zinc-finger family.</text>
</comment>
<dbReference type="PANTHER" id="PTHR46541:SF1">
    <property type="entry name" value="ZINC FINGER PROTEIN AEBP2"/>
    <property type="match status" value="1"/>
</dbReference>
<dbReference type="OrthoDB" id="6512647at2759"/>
<feature type="region of interest" description="Disordered" evidence="13">
    <location>
        <begin position="47"/>
        <end position="87"/>
    </location>
</feature>
<dbReference type="InterPro" id="IPR059034">
    <property type="entry name" value="SH3_AEBP2_C"/>
</dbReference>
<evidence type="ECO:0000256" key="13">
    <source>
        <dbReference type="SAM" id="MobiDB-lite"/>
    </source>
</evidence>
<dbReference type="PROSITE" id="PS50157">
    <property type="entry name" value="ZINC_FINGER_C2H2_2"/>
    <property type="match status" value="1"/>
</dbReference>
<evidence type="ECO:0000259" key="14">
    <source>
        <dbReference type="PROSITE" id="PS50157"/>
    </source>
</evidence>
<feature type="domain" description="C2H2-type" evidence="14">
    <location>
        <begin position="198"/>
        <end position="222"/>
    </location>
</feature>
<keyword evidence="3" id="KW-0479">Metal-binding</keyword>
<comment type="subcellular location">
    <subcellularLocation>
        <location evidence="1">Nucleus</location>
    </subcellularLocation>
</comment>